<keyword evidence="2" id="KW-1185">Reference proteome</keyword>
<reference evidence="1" key="1">
    <citation type="submission" date="2022-12" db="EMBL/GenBank/DDBJ databases">
        <title>Draft genome assemblies for two species of Escallonia (Escalloniales).</title>
        <authorList>
            <person name="Chanderbali A."/>
            <person name="Dervinis C."/>
            <person name="Anghel I."/>
            <person name="Soltis D."/>
            <person name="Soltis P."/>
            <person name="Zapata F."/>
        </authorList>
    </citation>
    <scope>NUCLEOTIDE SEQUENCE</scope>
    <source>
        <strain evidence="1">UCBG64.0493</strain>
        <tissue evidence="1">Leaf</tissue>
    </source>
</reference>
<name>A0AA88V4L3_9ASTE</name>
<sequence length="124" mass="13911">MPKSSSQKLLKTRKYSLLTKRKIGDKLQFQAPPAASASAFSPVAAIKTWGSVSTEMEVHVPATEAWKLYGTVDLKKVTVPKHLARVEIVEGSYFKEKFTKVDDEKLDKETELTELGHLDYGFTH</sequence>
<dbReference type="EMBL" id="JAVXUP010002863">
    <property type="protein sequence ID" value="KAK3001028.1"/>
    <property type="molecule type" value="Genomic_DNA"/>
</dbReference>
<gene>
    <name evidence="1" type="ORF">RJ639_021808</name>
</gene>
<evidence type="ECO:0000313" key="1">
    <source>
        <dbReference type="EMBL" id="KAK3001028.1"/>
    </source>
</evidence>
<protein>
    <submittedName>
        <fullName evidence="1">Uncharacterized protein</fullName>
    </submittedName>
</protein>
<dbReference type="Gene3D" id="3.30.530.20">
    <property type="match status" value="1"/>
</dbReference>
<comment type="caution">
    <text evidence="1">The sequence shown here is derived from an EMBL/GenBank/DDBJ whole genome shotgun (WGS) entry which is preliminary data.</text>
</comment>
<organism evidence="1 2">
    <name type="scientific">Escallonia herrerae</name>
    <dbReference type="NCBI Taxonomy" id="1293975"/>
    <lineage>
        <taxon>Eukaryota</taxon>
        <taxon>Viridiplantae</taxon>
        <taxon>Streptophyta</taxon>
        <taxon>Embryophyta</taxon>
        <taxon>Tracheophyta</taxon>
        <taxon>Spermatophyta</taxon>
        <taxon>Magnoliopsida</taxon>
        <taxon>eudicotyledons</taxon>
        <taxon>Gunneridae</taxon>
        <taxon>Pentapetalae</taxon>
        <taxon>asterids</taxon>
        <taxon>campanulids</taxon>
        <taxon>Escalloniales</taxon>
        <taxon>Escalloniaceae</taxon>
        <taxon>Escallonia</taxon>
    </lineage>
</organism>
<proteinExistence type="predicted"/>
<dbReference type="AlphaFoldDB" id="A0AA88V4L3"/>
<evidence type="ECO:0000313" key="2">
    <source>
        <dbReference type="Proteomes" id="UP001188597"/>
    </source>
</evidence>
<dbReference type="InterPro" id="IPR023393">
    <property type="entry name" value="START-like_dom_sf"/>
</dbReference>
<dbReference type="SUPFAM" id="SSF55961">
    <property type="entry name" value="Bet v1-like"/>
    <property type="match status" value="1"/>
</dbReference>
<dbReference type="Proteomes" id="UP001188597">
    <property type="component" value="Unassembled WGS sequence"/>
</dbReference>
<accession>A0AA88V4L3</accession>